<evidence type="ECO:0000313" key="1">
    <source>
        <dbReference type="EMBL" id="KAL3385760.1"/>
    </source>
</evidence>
<sequence>MLDVQSRELCTYIGIRKLTGRWMERVGPDAAGNEERHQGNDEQDERYQFHDCILLNLFMSFTDEGTRHLLLKT</sequence>
<gene>
    <name evidence="1" type="ORF">TKK_018800</name>
</gene>
<reference evidence="1 2" key="1">
    <citation type="journal article" date="2024" name="bioRxiv">
        <title>A reference genome for Trichogramma kaykai: A tiny desert-dwelling parasitoid wasp with competing sex-ratio distorters.</title>
        <authorList>
            <person name="Culotta J."/>
            <person name="Lindsey A.R."/>
        </authorList>
    </citation>
    <scope>NUCLEOTIDE SEQUENCE [LARGE SCALE GENOMIC DNA]</scope>
    <source>
        <strain evidence="1 2">KSX58</strain>
    </source>
</reference>
<dbReference type="AlphaFoldDB" id="A0ABD2VYE6"/>
<name>A0ABD2VYE6_9HYME</name>
<protein>
    <submittedName>
        <fullName evidence="1">Uncharacterized protein</fullName>
    </submittedName>
</protein>
<keyword evidence="2" id="KW-1185">Reference proteome</keyword>
<organism evidence="1 2">
    <name type="scientific">Trichogramma kaykai</name>
    <dbReference type="NCBI Taxonomy" id="54128"/>
    <lineage>
        <taxon>Eukaryota</taxon>
        <taxon>Metazoa</taxon>
        <taxon>Ecdysozoa</taxon>
        <taxon>Arthropoda</taxon>
        <taxon>Hexapoda</taxon>
        <taxon>Insecta</taxon>
        <taxon>Pterygota</taxon>
        <taxon>Neoptera</taxon>
        <taxon>Endopterygota</taxon>
        <taxon>Hymenoptera</taxon>
        <taxon>Apocrita</taxon>
        <taxon>Proctotrupomorpha</taxon>
        <taxon>Chalcidoidea</taxon>
        <taxon>Trichogrammatidae</taxon>
        <taxon>Trichogramma</taxon>
    </lineage>
</organism>
<comment type="caution">
    <text evidence="1">The sequence shown here is derived from an EMBL/GenBank/DDBJ whole genome shotgun (WGS) entry which is preliminary data.</text>
</comment>
<dbReference type="Proteomes" id="UP001627154">
    <property type="component" value="Unassembled WGS sequence"/>
</dbReference>
<dbReference type="EMBL" id="JBJJXI010000153">
    <property type="protein sequence ID" value="KAL3385760.1"/>
    <property type="molecule type" value="Genomic_DNA"/>
</dbReference>
<proteinExistence type="predicted"/>
<evidence type="ECO:0000313" key="2">
    <source>
        <dbReference type="Proteomes" id="UP001627154"/>
    </source>
</evidence>
<accession>A0ABD2VYE6</accession>